<dbReference type="GO" id="GO:0003700">
    <property type="term" value="F:DNA-binding transcription factor activity"/>
    <property type="evidence" value="ECO:0007669"/>
    <property type="project" value="TreeGrafter"/>
</dbReference>
<evidence type="ECO:0000256" key="1">
    <source>
        <dbReference type="ARBA" id="ARBA00023125"/>
    </source>
</evidence>
<feature type="compositionally biased region" description="Basic and acidic residues" evidence="2">
    <location>
        <begin position="1"/>
        <end position="19"/>
    </location>
</feature>
<reference evidence="4 5" key="2">
    <citation type="journal article" date="2012" name="Stand. Genomic Sci.">
        <title>Complete genome sequence of the aquatic bacterium Runella slithyformis type strain (LSU 4(T)).</title>
        <authorList>
            <person name="Copeland A."/>
            <person name="Zhang X."/>
            <person name="Misra M."/>
            <person name="Lapidus A."/>
            <person name="Nolan M."/>
            <person name="Lucas S."/>
            <person name="Deshpande S."/>
            <person name="Cheng J.F."/>
            <person name="Tapia R."/>
            <person name="Goodwin L.A."/>
            <person name="Pitluck S."/>
            <person name="Liolios K."/>
            <person name="Pagani I."/>
            <person name="Ivanova N."/>
            <person name="Mikhailova N."/>
            <person name="Pati A."/>
            <person name="Chen A."/>
            <person name="Palaniappan K."/>
            <person name="Land M."/>
            <person name="Hauser L."/>
            <person name="Pan C."/>
            <person name="Jeffries C.D."/>
            <person name="Detter J.C."/>
            <person name="Brambilla E.M."/>
            <person name="Rohde M."/>
            <person name="Djao O.D."/>
            <person name="Goker M."/>
            <person name="Sikorski J."/>
            <person name="Tindall B.J."/>
            <person name="Woyke T."/>
            <person name="Bristow J."/>
            <person name="Eisen J.A."/>
            <person name="Markowitz V."/>
            <person name="Hugenholtz P."/>
            <person name="Kyrpides N.C."/>
            <person name="Klenk H.P."/>
            <person name="Mavromatis K."/>
        </authorList>
    </citation>
    <scope>NUCLEOTIDE SEQUENCE [LARGE SCALE GENOMIC DNA]</scope>
    <source>
        <strain evidence="5">ATCC 29530 / DSM 19594 / LMG 11500 / NCIMB 11436 / LSU 4</strain>
    </source>
</reference>
<gene>
    <name evidence="4" type="ordered locus">Runsl_1651</name>
</gene>
<dbReference type="InterPro" id="IPR010982">
    <property type="entry name" value="Lambda_DNA-bd_dom_sf"/>
</dbReference>
<feature type="domain" description="HTH cro/C1-type" evidence="3">
    <location>
        <begin position="55"/>
        <end position="109"/>
    </location>
</feature>
<dbReference type="PANTHER" id="PTHR46797:SF1">
    <property type="entry name" value="METHYLPHOSPHONATE SYNTHASE"/>
    <property type="match status" value="1"/>
</dbReference>
<dbReference type="SMART" id="SM00530">
    <property type="entry name" value="HTH_XRE"/>
    <property type="match status" value="1"/>
</dbReference>
<dbReference type="PANTHER" id="PTHR46797">
    <property type="entry name" value="HTH-TYPE TRANSCRIPTIONAL REGULATOR"/>
    <property type="match status" value="1"/>
</dbReference>
<proteinExistence type="predicted"/>
<keyword evidence="1" id="KW-0238">DNA-binding</keyword>
<dbReference type="RefSeq" id="WP_013927389.1">
    <property type="nucleotide sequence ID" value="NC_015703.1"/>
</dbReference>
<dbReference type="Gene3D" id="1.10.260.40">
    <property type="entry name" value="lambda repressor-like DNA-binding domains"/>
    <property type="match status" value="1"/>
</dbReference>
<dbReference type="PROSITE" id="PS50943">
    <property type="entry name" value="HTH_CROC1"/>
    <property type="match status" value="1"/>
</dbReference>
<evidence type="ECO:0000256" key="2">
    <source>
        <dbReference type="SAM" id="MobiDB-lite"/>
    </source>
</evidence>
<dbReference type="Proteomes" id="UP000000493">
    <property type="component" value="Chromosome"/>
</dbReference>
<dbReference type="InterPro" id="IPR050807">
    <property type="entry name" value="TransReg_Diox_bact_type"/>
</dbReference>
<dbReference type="EMBL" id="CP002859">
    <property type="protein sequence ID" value="AEI48076.1"/>
    <property type="molecule type" value="Genomic_DNA"/>
</dbReference>
<sequence length="140" mass="15867">MKADAIAREGDLRVKKKEQNPPLAQPANVGVPPEKKTLIVKRDRKLKYSFIGKTINEFREKRGWSQGQLAEAAQLTQAQLSNYENGKTLPTSDMLFEICEALEIDPVDFTARSLEIKKEIIEQESSLILEITPELELIED</sequence>
<feature type="region of interest" description="Disordered" evidence="2">
    <location>
        <begin position="1"/>
        <end position="31"/>
    </location>
</feature>
<dbReference type="GO" id="GO:0005829">
    <property type="term" value="C:cytosol"/>
    <property type="evidence" value="ECO:0007669"/>
    <property type="project" value="TreeGrafter"/>
</dbReference>
<dbReference type="CDD" id="cd00093">
    <property type="entry name" value="HTH_XRE"/>
    <property type="match status" value="1"/>
</dbReference>
<reference evidence="5" key="1">
    <citation type="submission" date="2011-06" db="EMBL/GenBank/DDBJ databases">
        <title>The complete genome of chromosome of Runella slithyformis DSM 19594.</title>
        <authorList>
            <consortium name="US DOE Joint Genome Institute (JGI-PGF)"/>
            <person name="Lucas S."/>
            <person name="Han J."/>
            <person name="Lapidus A."/>
            <person name="Bruce D."/>
            <person name="Goodwin L."/>
            <person name="Pitluck S."/>
            <person name="Peters L."/>
            <person name="Kyrpides N."/>
            <person name="Mavromatis K."/>
            <person name="Ivanova N."/>
            <person name="Ovchinnikova G."/>
            <person name="Zhang X."/>
            <person name="Misra M."/>
            <person name="Detter J.C."/>
            <person name="Tapia R."/>
            <person name="Han C."/>
            <person name="Land M."/>
            <person name="Hauser L."/>
            <person name="Markowitz V."/>
            <person name="Cheng J.-F."/>
            <person name="Hugenholtz P."/>
            <person name="Woyke T."/>
            <person name="Wu D."/>
            <person name="Tindall B."/>
            <person name="Faehrich R."/>
            <person name="Brambilla E."/>
            <person name="Klenk H.-P."/>
            <person name="Eisen J.A."/>
        </authorList>
    </citation>
    <scope>NUCLEOTIDE SEQUENCE [LARGE SCALE GENOMIC DNA]</scope>
    <source>
        <strain evidence="5">ATCC 29530 / DSM 19594 / LMG 11500 / NCIMB 11436 / LSU 4</strain>
    </source>
</reference>
<dbReference type="InterPro" id="IPR001387">
    <property type="entry name" value="Cro/C1-type_HTH"/>
</dbReference>
<dbReference type="AlphaFoldDB" id="A0A7U3ZIX5"/>
<dbReference type="Pfam" id="PF01381">
    <property type="entry name" value="HTH_3"/>
    <property type="match status" value="1"/>
</dbReference>
<name>A0A7U3ZIX5_RUNSL</name>
<accession>A0A7U3ZIX5</accession>
<keyword evidence="5" id="KW-1185">Reference proteome</keyword>
<evidence type="ECO:0000259" key="3">
    <source>
        <dbReference type="PROSITE" id="PS50943"/>
    </source>
</evidence>
<evidence type="ECO:0000313" key="5">
    <source>
        <dbReference type="Proteomes" id="UP000000493"/>
    </source>
</evidence>
<protein>
    <submittedName>
        <fullName evidence="4">Helix-turn-helix domain protein</fullName>
    </submittedName>
</protein>
<organism evidence="4 5">
    <name type="scientific">Runella slithyformis (strain ATCC 29530 / DSM 19594 / LMG 11500 / NCIMB 11436 / LSU 4)</name>
    <dbReference type="NCBI Taxonomy" id="761193"/>
    <lineage>
        <taxon>Bacteria</taxon>
        <taxon>Pseudomonadati</taxon>
        <taxon>Bacteroidota</taxon>
        <taxon>Cytophagia</taxon>
        <taxon>Cytophagales</taxon>
        <taxon>Spirosomataceae</taxon>
        <taxon>Runella</taxon>
    </lineage>
</organism>
<dbReference type="SUPFAM" id="SSF47413">
    <property type="entry name" value="lambda repressor-like DNA-binding domains"/>
    <property type="match status" value="1"/>
</dbReference>
<dbReference type="KEGG" id="rsi:Runsl_1651"/>
<evidence type="ECO:0000313" key="4">
    <source>
        <dbReference type="EMBL" id="AEI48076.1"/>
    </source>
</evidence>
<dbReference type="GO" id="GO:0003677">
    <property type="term" value="F:DNA binding"/>
    <property type="evidence" value="ECO:0007669"/>
    <property type="project" value="UniProtKB-KW"/>
</dbReference>